<sequence length="181" mass="20812">MLAKILKDYEGIIGAVLGVAVTMIVTFILKKIGKVYITVDDFDIKNYRFDSGYPKGTVDYAEAEYVDISFEISFFNSSDEPRGFQDIKVVFYDSYRNVIFKKTPHDMRTTRNTSYGSTSDELKIINLPSKTMLQIGVETYVREELVKEMSKCASIYFESKDHKGRVTKHLLKKNMIVKNPQ</sequence>
<keyword evidence="3" id="KW-1185">Reference proteome</keyword>
<reference evidence="2 3" key="1">
    <citation type="submission" date="2014-12" db="EMBL/GenBank/DDBJ databases">
        <title>Draft genome sequence of Cohnella kolymensis strain B-2846.</title>
        <authorList>
            <person name="Karlyshev A.V."/>
            <person name="Kudryashova E.B."/>
        </authorList>
    </citation>
    <scope>NUCLEOTIDE SEQUENCE [LARGE SCALE GENOMIC DNA]</scope>
    <source>
        <strain evidence="2 3">VKM B-2846</strain>
    </source>
</reference>
<gene>
    <name evidence="2" type="ORF">SD71_16145</name>
</gene>
<keyword evidence="1" id="KW-0812">Transmembrane</keyword>
<dbReference type="EMBL" id="JXAL01000024">
    <property type="protein sequence ID" value="KIL35156.1"/>
    <property type="molecule type" value="Genomic_DNA"/>
</dbReference>
<accession>A0ABR5A262</accession>
<evidence type="ECO:0000313" key="3">
    <source>
        <dbReference type="Proteomes" id="UP000054526"/>
    </source>
</evidence>
<keyword evidence="1" id="KW-1133">Transmembrane helix</keyword>
<protein>
    <recommendedName>
        <fullName evidence="4">DUF4352 domain-containing protein</fullName>
    </recommendedName>
</protein>
<dbReference type="RefSeq" id="WP_041065253.1">
    <property type="nucleotide sequence ID" value="NZ_JXAL01000024.1"/>
</dbReference>
<evidence type="ECO:0000313" key="2">
    <source>
        <dbReference type="EMBL" id="KIL35156.1"/>
    </source>
</evidence>
<dbReference type="Proteomes" id="UP000054526">
    <property type="component" value="Unassembled WGS sequence"/>
</dbReference>
<proteinExistence type="predicted"/>
<evidence type="ECO:0000256" key="1">
    <source>
        <dbReference type="SAM" id="Phobius"/>
    </source>
</evidence>
<comment type="caution">
    <text evidence="2">The sequence shown here is derived from an EMBL/GenBank/DDBJ whole genome shotgun (WGS) entry which is preliminary data.</text>
</comment>
<evidence type="ECO:0008006" key="4">
    <source>
        <dbReference type="Google" id="ProtNLM"/>
    </source>
</evidence>
<keyword evidence="1" id="KW-0472">Membrane</keyword>
<feature type="transmembrane region" description="Helical" evidence="1">
    <location>
        <begin position="12"/>
        <end position="29"/>
    </location>
</feature>
<name>A0ABR5A262_9BACL</name>
<organism evidence="2 3">
    <name type="scientific">Cohnella kolymensis</name>
    <dbReference type="NCBI Taxonomy" id="1590652"/>
    <lineage>
        <taxon>Bacteria</taxon>
        <taxon>Bacillati</taxon>
        <taxon>Bacillota</taxon>
        <taxon>Bacilli</taxon>
        <taxon>Bacillales</taxon>
        <taxon>Paenibacillaceae</taxon>
        <taxon>Cohnella</taxon>
    </lineage>
</organism>